<feature type="compositionally biased region" description="Low complexity" evidence="1">
    <location>
        <begin position="951"/>
        <end position="964"/>
    </location>
</feature>
<reference evidence="3" key="1">
    <citation type="submission" date="2016-08" db="EMBL/GenBank/DDBJ databases">
        <authorList>
            <consortium name="Pathogen Informatics"/>
        </authorList>
    </citation>
    <scope>NUCLEOTIDE SEQUENCE</scope>
    <source>
        <strain evidence="3">DS</strain>
    </source>
</reference>
<dbReference type="Proteomes" id="UP000507536">
    <property type="component" value="Unassembled WGS sequence"/>
</dbReference>
<keyword evidence="2" id="KW-0812">Transmembrane</keyword>
<feature type="compositionally biased region" description="Polar residues" evidence="1">
    <location>
        <begin position="830"/>
        <end position="842"/>
    </location>
</feature>
<feature type="compositionally biased region" description="Polar residues" evidence="1">
    <location>
        <begin position="1024"/>
        <end position="1040"/>
    </location>
</feature>
<feature type="compositionally biased region" description="Low complexity" evidence="1">
    <location>
        <begin position="545"/>
        <end position="566"/>
    </location>
</feature>
<feature type="non-terminal residue" evidence="3">
    <location>
        <position position="1131"/>
    </location>
</feature>
<dbReference type="EMBL" id="FMIN01000395">
    <property type="protein sequence ID" value="SCL91180.1"/>
    <property type="molecule type" value="Genomic_DNA"/>
</dbReference>
<feature type="transmembrane region" description="Helical" evidence="2">
    <location>
        <begin position="1112"/>
        <end position="1130"/>
    </location>
</feature>
<name>A0A1C6WQK1_PLACE</name>
<evidence type="ECO:0000256" key="2">
    <source>
        <dbReference type="SAM" id="Phobius"/>
    </source>
</evidence>
<feature type="compositionally biased region" description="Polar residues" evidence="1">
    <location>
        <begin position="716"/>
        <end position="727"/>
    </location>
</feature>
<keyword evidence="2" id="KW-1133">Transmembrane helix</keyword>
<feature type="compositionally biased region" description="Basic and acidic residues" evidence="1">
    <location>
        <begin position="296"/>
        <end position="306"/>
    </location>
</feature>
<feature type="compositionally biased region" description="Low complexity" evidence="1">
    <location>
        <begin position="728"/>
        <end position="738"/>
    </location>
</feature>
<feature type="compositionally biased region" description="Polar residues" evidence="1">
    <location>
        <begin position="768"/>
        <end position="797"/>
    </location>
</feature>
<feature type="compositionally biased region" description="Low complexity" evidence="1">
    <location>
        <begin position="639"/>
        <end position="683"/>
    </location>
</feature>
<feature type="compositionally biased region" description="Polar residues" evidence="1">
    <location>
        <begin position="447"/>
        <end position="463"/>
    </location>
</feature>
<organism evidence="3">
    <name type="scientific">Plasmodium chabaudi adami</name>
    <dbReference type="NCBI Taxonomy" id="5826"/>
    <lineage>
        <taxon>Eukaryota</taxon>
        <taxon>Sar</taxon>
        <taxon>Alveolata</taxon>
        <taxon>Apicomplexa</taxon>
        <taxon>Aconoidasida</taxon>
        <taxon>Haemosporida</taxon>
        <taxon>Plasmodiidae</taxon>
        <taxon>Plasmodium</taxon>
        <taxon>Plasmodium (Vinckeia)</taxon>
    </lineage>
</organism>
<feature type="compositionally biased region" description="Basic and acidic residues" evidence="1">
    <location>
        <begin position="751"/>
        <end position="765"/>
    </location>
</feature>
<feature type="compositionally biased region" description="Polar residues" evidence="1">
    <location>
        <begin position="903"/>
        <end position="922"/>
    </location>
</feature>
<feature type="compositionally biased region" description="Polar residues" evidence="1">
    <location>
        <begin position="470"/>
        <end position="491"/>
    </location>
</feature>
<feature type="compositionally biased region" description="Low complexity" evidence="1">
    <location>
        <begin position="496"/>
        <end position="513"/>
    </location>
</feature>
<feature type="region of interest" description="Disordered" evidence="1">
    <location>
        <begin position="296"/>
        <end position="1067"/>
    </location>
</feature>
<feature type="compositionally biased region" description="Basic and acidic residues" evidence="1">
    <location>
        <begin position="588"/>
        <end position="597"/>
    </location>
</feature>
<accession>A0A1C6WQK1</accession>
<evidence type="ECO:0000256" key="1">
    <source>
        <dbReference type="SAM" id="MobiDB-lite"/>
    </source>
</evidence>
<protein>
    <submittedName>
        <fullName evidence="3">CIR protein</fullName>
    </submittedName>
</protein>
<proteinExistence type="predicted"/>
<feature type="compositionally biased region" description="Polar residues" evidence="1">
    <location>
        <begin position="886"/>
        <end position="895"/>
    </location>
</feature>
<feature type="compositionally biased region" description="Polar residues" evidence="1">
    <location>
        <begin position="621"/>
        <end position="633"/>
    </location>
</feature>
<sequence>MNYNKACKLFNDLDELFDDNSVDVDHFNELYSLYGKYCPEKNGSKSCDTDYERISAVAGYLFMDFVEINNIDITSPNDRHIEYFVMWISNKLYEITTNDFESLDQSHENNLGKFIGNFDFLSSEGYKKEMKDADITIMNIFYLLFKEICETVRIYQTKNRQSHEYTNNIAQCYIIYTELSKLVNQCSPYLDLLDHLKNVYADFRQTVINEKIHIDALKDVIEFPSIDKTTSKCELKGEGCTRVHEKMIKTLPKFIKNEKEKLNGHEKSQQNKNKLITIKNLLDSIDNEESVNVKVQDEKVEKKVEPKGSPSASQGSAKSDKPTTVTQKQDSESASRVITVKSGKTPTPGAATKPESAKPAPPQTAAVNPAPAKPAPVKPAPAKPEDKKTNIKKPAPAKPVPPQTAAAKPVPPQTVSVKPSPAQAEAVKPNPQQESTKPKPAKPVPLQTVSAQSKSENLAQSAEPSHPQKETNVSASKPAPAQTSKLSPNTLPSTPPVTNTTQSTTTKQVLSQPQQPPPPRPNTSEASPQPPPVKPASIQPLSKELSLITSGTIPTTSTGIISTHTTKSMGVTTSIPILASTPTITKHAKPELEKLAFEKPTLTQTTSVKPGPSPRPPATQPLEQSPKTFPSKTPETDKTSSTSATTPTITKTSKSTTLSAPTTTPTGETTSITSSSIKSTLTGQNDDSKQVGRGKRSTDSIDLTIILPTGSRDAGGQSSRQDITQENSGSSSSLSHQSQVTNGKVKNRASKSKDQEIQSKNESDKSPGAQNGVGSTQGNAETVSKTNSSSDIANKLQNPIPKNGDTGGGLVSSEGESSNNTLKKTDNVDKSPQGSKPPNQAMGSEDQGNGGVISPSVQNSGNGIPNGIDNGTRGTKDNAGTGKSGEGNSNSATVNNEEEKNKQIVQSQGIDNKQGSSSSESVDINGGAGVPGNITGGKGANKGSSEGGSGVSINGSNSLGSGINTDKQPQKFSQSPSSLHLSPLPVTSSPSATPSIILSSSVTGTTTTSPITTTLSTGEKAKSDISSIESALSGQNSGSKKLSRARRSANPGNQIYTPTTGSGTTSDAANTQITDSQAQANQTQNLLKNITDVKVKEASSIWCIGSNKKCNIIGIGIIGISIFVFLAFLYK</sequence>
<dbReference type="Pfam" id="PF06022">
    <property type="entry name" value="Cir_Bir_Yir"/>
    <property type="match status" value="1"/>
</dbReference>
<gene>
    <name evidence="3" type="ORF">PCHDS_000538500</name>
</gene>
<feature type="compositionally biased region" description="Polar residues" evidence="1">
    <location>
        <begin position="567"/>
        <end position="584"/>
    </location>
</feature>
<feature type="compositionally biased region" description="Polar residues" evidence="1">
    <location>
        <begin position="1050"/>
        <end position="1067"/>
    </location>
</feature>
<evidence type="ECO:0000313" key="3">
    <source>
        <dbReference type="EMBL" id="SCL91180.1"/>
    </source>
</evidence>
<feature type="compositionally biased region" description="Pro residues" evidence="1">
    <location>
        <begin position="371"/>
        <end position="382"/>
    </location>
</feature>
<feature type="compositionally biased region" description="Low complexity" evidence="1">
    <location>
        <begin position="970"/>
        <end position="1018"/>
    </location>
</feature>
<feature type="compositionally biased region" description="Gly residues" evidence="1">
    <location>
        <begin position="926"/>
        <end position="950"/>
    </location>
</feature>
<dbReference type="InterPro" id="IPR006477">
    <property type="entry name" value="Yir_bir_cir"/>
</dbReference>
<feature type="compositionally biased region" description="Polar residues" evidence="1">
    <location>
        <begin position="310"/>
        <end position="336"/>
    </location>
</feature>
<keyword evidence="2" id="KW-0472">Membrane</keyword>
<dbReference type="AlphaFoldDB" id="A0A1C6WQK1"/>